<evidence type="ECO:0000313" key="11">
    <source>
        <dbReference type="EMBL" id="KAK8106299.1"/>
    </source>
</evidence>
<comment type="subunit">
    <text evidence="8">The nucleosome is a histone octamer containing two molecules each of H2A, H2B, H3 and H4 assembled in one H3-H4 heterotetramer and two H2A-H2B heterodimers. The octamer wraps approximately 147 bp of DNA.</text>
</comment>
<dbReference type="Pfam" id="PF00808">
    <property type="entry name" value="CBFD_NFYB_HMF"/>
    <property type="match status" value="1"/>
</dbReference>
<evidence type="ECO:0000259" key="10">
    <source>
        <dbReference type="Pfam" id="PF00808"/>
    </source>
</evidence>
<dbReference type="InterPro" id="IPR019809">
    <property type="entry name" value="Histone_H4_CS"/>
</dbReference>
<keyword evidence="5 8" id="KW-0238">DNA-binding</keyword>
<dbReference type="PANTHER" id="PTHR10484">
    <property type="entry name" value="HISTONE H4"/>
    <property type="match status" value="1"/>
</dbReference>
<dbReference type="GO" id="GO:0030527">
    <property type="term" value="F:structural constituent of chromatin"/>
    <property type="evidence" value="ECO:0007669"/>
    <property type="project" value="InterPro"/>
</dbReference>
<proteinExistence type="inferred from homology"/>
<comment type="subcellular location">
    <subcellularLocation>
        <location evidence="2">Chromosome</location>
    </subcellularLocation>
    <subcellularLocation>
        <location evidence="1">Nucleus</location>
    </subcellularLocation>
</comment>
<keyword evidence="4 8" id="KW-0158">Chromosome</keyword>
<reference evidence="11 12" key="1">
    <citation type="submission" date="2023-01" db="EMBL/GenBank/DDBJ databases">
        <title>Analysis of 21 Apiospora genomes using comparative genomics revels a genus with tremendous synthesis potential of carbohydrate active enzymes and secondary metabolites.</title>
        <authorList>
            <person name="Sorensen T."/>
        </authorList>
    </citation>
    <scope>NUCLEOTIDE SEQUENCE [LARGE SCALE GENOMIC DNA]</scope>
    <source>
        <strain evidence="11 12">CBS 117206</strain>
    </source>
</reference>
<sequence length="140" mass="15543">MSGKGFSYLGKGKGSKGLGQSLSGKSGAKRHRKVLRDNINGINTHTDILSSCAAAKPDIRRLARRGGVKRISAHVYQETRGALRSYVEMVLRDATTYCEYRKAKTITLNDILHALRRHGRPVWGFEHDFQFGKKAIKSSA</sequence>
<evidence type="ECO:0000256" key="7">
    <source>
        <dbReference type="ARBA" id="ARBA00023269"/>
    </source>
</evidence>
<dbReference type="EMBL" id="JAQQWP010000008">
    <property type="protein sequence ID" value="KAK8106299.1"/>
    <property type="molecule type" value="Genomic_DNA"/>
</dbReference>
<dbReference type="Gene3D" id="1.10.20.10">
    <property type="entry name" value="Histone, subunit A"/>
    <property type="match status" value="1"/>
</dbReference>
<comment type="function">
    <text evidence="8">Core component of nucleosome. Nucleosomes wrap and compact DNA into chromatin, limiting DNA accessibility to the cellular machineries which require DNA as a template. Histones thereby play a central role in transcription regulation, DNA repair, DNA replication and chromosomal stability. DNA accessibility is regulated via a complex set of post-translational modifications of histones, also called histone code, and nucleosome remodeling.</text>
</comment>
<dbReference type="AlphaFoldDB" id="A0AAW0QL99"/>
<dbReference type="GO" id="GO:0003677">
    <property type="term" value="F:DNA binding"/>
    <property type="evidence" value="ECO:0007669"/>
    <property type="project" value="UniProtKB-KW"/>
</dbReference>
<evidence type="ECO:0000256" key="2">
    <source>
        <dbReference type="ARBA" id="ARBA00004286"/>
    </source>
</evidence>
<dbReference type="GO" id="GO:0005634">
    <property type="term" value="C:nucleus"/>
    <property type="evidence" value="ECO:0007669"/>
    <property type="project" value="UniProtKB-SubCell"/>
</dbReference>
<feature type="region of interest" description="Disordered" evidence="9">
    <location>
        <begin position="1"/>
        <end position="30"/>
    </location>
</feature>
<evidence type="ECO:0000256" key="9">
    <source>
        <dbReference type="SAM" id="MobiDB-lite"/>
    </source>
</evidence>
<dbReference type="PRINTS" id="PR00623">
    <property type="entry name" value="HISTONEH4"/>
</dbReference>
<evidence type="ECO:0000256" key="6">
    <source>
        <dbReference type="ARBA" id="ARBA00023242"/>
    </source>
</evidence>
<keyword evidence="12" id="KW-1185">Reference proteome</keyword>
<dbReference type="GO" id="GO:0046982">
    <property type="term" value="F:protein heterodimerization activity"/>
    <property type="evidence" value="ECO:0007669"/>
    <property type="project" value="InterPro"/>
</dbReference>
<feature type="compositionally biased region" description="Low complexity" evidence="9">
    <location>
        <begin position="1"/>
        <end position="10"/>
    </location>
</feature>
<evidence type="ECO:0000256" key="1">
    <source>
        <dbReference type="ARBA" id="ARBA00004123"/>
    </source>
</evidence>
<name>A0AAW0QL99_9PEZI</name>
<dbReference type="SMART" id="SM00417">
    <property type="entry name" value="H4"/>
    <property type="match status" value="1"/>
</dbReference>
<gene>
    <name evidence="11" type="ORF">PG999_009658</name>
</gene>
<dbReference type="InterPro" id="IPR001951">
    <property type="entry name" value="Histone_H4"/>
</dbReference>
<dbReference type="CDD" id="cd22912">
    <property type="entry name" value="HFD_H4"/>
    <property type="match status" value="1"/>
</dbReference>
<accession>A0AAW0QL99</accession>
<evidence type="ECO:0000313" key="12">
    <source>
        <dbReference type="Proteomes" id="UP001392437"/>
    </source>
</evidence>
<dbReference type="PROSITE" id="PS00047">
    <property type="entry name" value="HISTONE_H4"/>
    <property type="match status" value="1"/>
</dbReference>
<dbReference type="InterPro" id="IPR009072">
    <property type="entry name" value="Histone-fold"/>
</dbReference>
<dbReference type="InterPro" id="IPR003958">
    <property type="entry name" value="CBFA_NFYB_domain"/>
</dbReference>
<keyword evidence="7 8" id="KW-0544">Nucleosome core</keyword>
<keyword evidence="6 8" id="KW-0539">Nucleus</keyword>
<evidence type="ECO:0000256" key="5">
    <source>
        <dbReference type="ARBA" id="ARBA00023125"/>
    </source>
</evidence>
<evidence type="ECO:0000256" key="8">
    <source>
        <dbReference type="RuleBase" id="RU000528"/>
    </source>
</evidence>
<comment type="caution">
    <text evidence="11">The sequence shown here is derived from an EMBL/GenBank/DDBJ whole genome shotgun (WGS) entry which is preliminary data.</text>
</comment>
<dbReference type="SUPFAM" id="SSF47113">
    <property type="entry name" value="Histone-fold"/>
    <property type="match status" value="1"/>
</dbReference>
<protein>
    <recommendedName>
        <fullName evidence="8">Histone H4</fullName>
    </recommendedName>
</protein>
<feature type="domain" description="Transcription factor CBF/NF-Y/archaeal histone" evidence="10">
    <location>
        <begin position="59"/>
        <end position="115"/>
    </location>
</feature>
<organism evidence="11 12">
    <name type="scientific">Apiospora kogelbergensis</name>
    <dbReference type="NCBI Taxonomy" id="1337665"/>
    <lineage>
        <taxon>Eukaryota</taxon>
        <taxon>Fungi</taxon>
        <taxon>Dikarya</taxon>
        <taxon>Ascomycota</taxon>
        <taxon>Pezizomycotina</taxon>
        <taxon>Sordariomycetes</taxon>
        <taxon>Xylariomycetidae</taxon>
        <taxon>Amphisphaeriales</taxon>
        <taxon>Apiosporaceae</taxon>
        <taxon>Apiospora</taxon>
    </lineage>
</organism>
<evidence type="ECO:0000256" key="4">
    <source>
        <dbReference type="ARBA" id="ARBA00022454"/>
    </source>
</evidence>
<dbReference type="Proteomes" id="UP001392437">
    <property type="component" value="Unassembled WGS sequence"/>
</dbReference>
<evidence type="ECO:0000256" key="3">
    <source>
        <dbReference type="ARBA" id="ARBA00006564"/>
    </source>
</evidence>
<dbReference type="GO" id="GO:0000786">
    <property type="term" value="C:nucleosome"/>
    <property type="evidence" value="ECO:0007669"/>
    <property type="project" value="UniProtKB-KW"/>
</dbReference>
<comment type="similarity">
    <text evidence="3 8">Belongs to the histone H4 family.</text>
</comment>